<dbReference type="GO" id="GO:0035696">
    <property type="term" value="P:monocyte extravasation"/>
    <property type="evidence" value="ECO:0007669"/>
    <property type="project" value="Ensembl"/>
</dbReference>
<keyword evidence="15" id="KW-0393">Immunoglobulin domain</keyword>
<dbReference type="GO" id="GO:0001886">
    <property type="term" value="P:endothelial cell morphogenesis"/>
    <property type="evidence" value="ECO:0007669"/>
    <property type="project" value="Ensembl"/>
</dbReference>
<keyword evidence="12" id="KW-0472">Membrane</keyword>
<dbReference type="Pfam" id="PF13895">
    <property type="entry name" value="Ig_2"/>
    <property type="match status" value="3"/>
</dbReference>
<evidence type="ECO:0000256" key="14">
    <source>
        <dbReference type="ARBA" id="ARBA00023180"/>
    </source>
</evidence>
<dbReference type="GO" id="GO:0045121">
    <property type="term" value="C:membrane raft"/>
    <property type="evidence" value="ECO:0007669"/>
    <property type="project" value="Ensembl"/>
</dbReference>
<dbReference type="GO" id="GO:0006955">
    <property type="term" value="P:immune response"/>
    <property type="evidence" value="ECO:0007669"/>
    <property type="project" value="TreeGrafter"/>
</dbReference>
<dbReference type="GO" id="GO:0042311">
    <property type="term" value="P:vasodilation"/>
    <property type="evidence" value="ECO:0007669"/>
    <property type="project" value="Ensembl"/>
</dbReference>
<dbReference type="GO" id="GO:0050904">
    <property type="term" value="P:diapedesis"/>
    <property type="evidence" value="ECO:0007669"/>
    <property type="project" value="Ensembl"/>
</dbReference>
<feature type="domain" description="Ig-like" evidence="17">
    <location>
        <begin position="414"/>
        <end position="494"/>
    </location>
</feature>
<sequence>MILYFGASHPFSNDEMYCVFLLILLHCCKLKAQVNVFTINNVMLRAHPSNKVQNGERVVFQCSVDISKSEHFALNYTYSFSKLGTVLFTSTSEQDWAQYTIRHAKFSDSGEYECSLVIEEKTKLSNPLNLTVKGITRPILTVQKTEVTEGEKVPLRCEVPGEKPPIYFTFFKIIQSSMQAPKQIVRSELQVNYAEVEFPIYAGDSILFFECRVEMRLLSTSDTSESSNRTMVTVVEPFSIPNITVKPSQNITEGDEFHIDCTSVARHLARTEIIIQKNKTILKSTKGKDAVQYSKVAKMEDNGNYTCKVERGSVSKISSVNVVVAELFSKPKLVLNKTKWDEGSILQAECLVNSWLPKTVSLLRDNRVLVKNSTYRTRVRVVDSGSYVCKAEIKGIVKESDSVKVQIYAPVSQPEITVPPSQVAVIRKNFTLNCYSRHGTPPITYTLYKGGRYVSRIEVKSNRSATFSVKATEAHVTGEYRCRAENGHSKIQISPGLNISVIAPVGKINLRKLINEDVEDGKDIALVCDVSSGSFPIKFSFFRENDRKVLYENEEKQKHTAIWHKEGLTTEDEGNYYCTADNKANAYVKSNKVFVRGKFCLSIYEPKL</sequence>
<keyword evidence="14" id="KW-0325">Glycoprotein</keyword>
<evidence type="ECO:0000256" key="9">
    <source>
        <dbReference type="ARBA" id="ARBA00022889"/>
    </source>
</evidence>
<accession>A0A8D0BH44</accession>
<organism evidence="18 19">
    <name type="scientific">Salvator merianae</name>
    <name type="common">Argentine black and white tegu</name>
    <name type="synonym">Tupinambis merianae</name>
    <dbReference type="NCBI Taxonomy" id="96440"/>
    <lineage>
        <taxon>Eukaryota</taxon>
        <taxon>Metazoa</taxon>
        <taxon>Chordata</taxon>
        <taxon>Craniata</taxon>
        <taxon>Vertebrata</taxon>
        <taxon>Euteleostomi</taxon>
        <taxon>Lepidosauria</taxon>
        <taxon>Squamata</taxon>
        <taxon>Bifurcata</taxon>
        <taxon>Unidentata</taxon>
        <taxon>Episquamata</taxon>
        <taxon>Laterata</taxon>
        <taxon>Teiioidea</taxon>
        <taxon>Teiidae</taxon>
        <taxon>Salvator</taxon>
    </lineage>
</organism>
<keyword evidence="10" id="KW-0965">Cell junction</keyword>
<evidence type="ECO:0000256" key="13">
    <source>
        <dbReference type="ARBA" id="ARBA00023157"/>
    </source>
</evidence>
<dbReference type="GO" id="GO:0007166">
    <property type="term" value="P:cell surface receptor signaling pathway"/>
    <property type="evidence" value="ECO:0007669"/>
    <property type="project" value="Ensembl"/>
</dbReference>
<dbReference type="GO" id="GO:0072011">
    <property type="term" value="P:glomerular endothelium development"/>
    <property type="evidence" value="ECO:0007669"/>
    <property type="project" value="Ensembl"/>
</dbReference>
<dbReference type="GO" id="GO:0001525">
    <property type="term" value="P:angiogenesis"/>
    <property type="evidence" value="ECO:0007669"/>
    <property type="project" value="Ensembl"/>
</dbReference>
<dbReference type="GO" id="GO:0061028">
    <property type="term" value="P:establishment of endothelial barrier"/>
    <property type="evidence" value="ECO:0007669"/>
    <property type="project" value="Ensembl"/>
</dbReference>
<dbReference type="SMART" id="SM00409">
    <property type="entry name" value="IG"/>
    <property type="match status" value="5"/>
</dbReference>
<dbReference type="Ensembl" id="ENSSMRT00000006969.1">
    <property type="protein sequence ID" value="ENSSMRP00000005960.1"/>
    <property type="gene ID" value="ENSSMRG00000004796.1"/>
</dbReference>
<dbReference type="GO" id="GO:0150107">
    <property type="term" value="P:positive regulation of protein localization to cell-cell junction"/>
    <property type="evidence" value="ECO:0007669"/>
    <property type="project" value="Ensembl"/>
</dbReference>
<dbReference type="GO" id="GO:0042060">
    <property type="term" value="P:wound healing"/>
    <property type="evidence" value="ECO:0007669"/>
    <property type="project" value="Ensembl"/>
</dbReference>
<feature type="domain" description="Ig-like" evidence="17">
    <location>
        <begin position="495"/>
        <end position="594"/>
    </location>
</feature>
<dbReference type="GO" id="GO:0070830">
    <property type="term" value="P:bicellular tight junction assembly"/>
    <property type="evidence" value="ECO:0007669"/>
    <property type="project" value="Ensembl"/>
</dbReference>
<dbReference type="PANTHER" id="PTHR11481:SF5">
    <property type="entry name" value="PLATELET ENDOTHELIAL CELL ADHESION MOLECULE"/>
    <property type="match status" value="1"/>
</dbReference>
<feature type="domain" description="Ig-like" evidence="17">
    <location>
        <begin position="138"/>
        <end position="230"/>
    </location>
</feature>
<evidence type="ECO:0000256" key="15">
    <source>
        <dbReference type="ARBA" id="ARBA00023319"/>
    </source>
</evidence>
<protein>
    <recommendedName>
        <fullName evidence="16">Platelet endothelial cell adhesion molecule</fullName>
    </recommendedName>
</protein>
<dbReference type="GO" id="GO:0004888">
    <property type="term" value="F:transmembrane signaling receptor activity"/>
    <property type="evidence" value="ECO:0007669"/>
    <property type="project" value="TreeGrafter"/>
</dbReference>
<evidence type="ECO:0000256" key="10">
    <source>
        <dbReference type="ARBA" id="ARBA00022949"/>
    </source>
</evidence>
<dbReference type="InterPro" id="IPR036179">
    <property type="entry name" value="Ig-like_dom_sf"/>
</dbReference>
<dbReference type="Pfam" id="PF13927">
    <property type="entry name" value="Ig_3"/>
    <property type="match status" value="1"/>
</dbReference>
<proteinExistence type="predicted"/>
<dbReference type="GeneTree" id="ENSGT01140000282577"/>
<keyword evidence="11" id="KW-1133">Transmembrane helix</keyword>
<keyword evidence="8" id="KW-0677">Repeat</keyword>
<dbReference type="GO" id="GO:0051897">
    <property type="term" value="P:positive regulation of phosphatidylinositol 3-kinase/protein kinase B signal transduction"/>
    <property type="evidence" value="ECO:0007669"/>
    <property type="project" value="Ensembl"/>
</dbReference>
<dbReference type="GO" id="GO:0032991">
    <property type="term" value="C:protein-containing complex"/>
    <property type="evidence" value="ECO:0007669"/>
    <property type="project" value="Ensembl"/>
</dbReference>
<dbReference type="Proteomes" id="UP000694421">
    <property type="component" value="Unplaced"/>
</dbReference>
<reference evidence="18" key="2">
    <citation type="submission" date="2025-09" db="UniProtKB">
        <authorList>
            <consortium name="Ensembl"/>
        </authorList>
    </citation>
    <scope>IDENTIFICATION</scope>
</reference>
<dbReference type="GO" id="GO:0009897">
    <property type="term" value="C:external side of plasma membrane"/>
    <property type="evidence" value="ECO:0007669"/>
    <property type="project" value="Ensembl"/>
</dbReference>
<dbReference type="GO" id="GO:0007156">
    <property type="term" value="P:homophilic cell adhesion via plasma membrane adhesion molecules"/>
    <property type="evidence" value="ECO:0007669"/>
    <property type="project" value="Ensembl"/>
</dbReference>
<evidence type="ECO:0000256" key="5">
    <source>
        <dbReference type="ARBA" id="ARBA00022553"/>
    </source>
</evidence>
<keyword evidence="19" id="KW-1185">Reference proteome</keyword>
<evidence type="ECO:0000313" key="19">
    <source>
        <dbReference type="Proteomes" id="UP000694421"/>
    </source>
</evidence>
<dbReference type="AlphaFoldDB" id="A0A8D0BH44"/>
<reference evidence="18" key="1">
    <citation type="submission" date="2025-08" db="UniProtKB">
        <authorList>
            <consortium name="Ensembl"/>
        </authorList>
    </citation>
    <scope>IDENTIFICATION</scope>
</reference>
<evidence type="ECO:0000256" key="6">
    <source>
        <dbReference type="ARBA" id="ARBA00022692"/>
    </source>
</evidence>
<dbReference type="GO" id="GO:0006909">
    <property type="term" value="P:phagocytosis"/>
    <property type="evidence" value="ECO:0007669"/>
    <property type="project" value="Ensembl"/>
</dbReference>
<evidence type="ECO:0000256" key="16">
    <source>
        <dbReference type="ARBA" id="ARBA00049765"/>
    </source>
</evidence>
<evidence type="ECO:0000256" key="7">
    <source>
        <dbReference type="ARBA" id="ARBA00022729"/>
    </source>
</evidence>
<dbReference type="SUPFAM" id="SSF48726">
    <property type="entry name" value="Immunoglobulin"/>
    <property type="match status" value="5"/>
</dbReference>
<dbReference type="PANTHER" id="PTHR11481">
    <property type="entry name" value="IMMUNOGLOBULIN FC RECEPTOR"/>
    <property type="match status" value="1"/>
</dbReference>
<dbReference type="PROSITE" id="PS50835">
    <property type="entry name" value="IG_LIKE"/>
    <property type="match status" value="4"/>
</dbReference>
<dbReference type="GO" id="GO:0090673">
    <property type="term" value="P:endothelial cell-matrix adhesion"/>
    <property type="evidence" value="ECO:0007669"/>
    <property type="project" value="Ensembl"/>
</dbReference>
<dbReference type="SMART" id="SM00408">
    <property type="entry name" value="IGc2"/>
    <property type="match status" value="3"/>
</dbReference>
<dbReference type="GO" id="GO:0072672">
    <property type="term" value="P:neutrophil extravasation"/>
    <property type="evidence" value="ECO:0007669"/>
    <property type="project" value="Ensembl"/>
</dbReference>
<dbReference type="GO" id="GO:0043542">
    <property type="term" value="P:endothelial cell migration"/>
    <property type="evidence" value="ECO:0007669"/>
    <property type="project" value="Ensembl"/>
</dbReference>
<evidence type="ECO:0000256" key="4">
    <source>
        <dbReference type="ARBA" id="ARBA00022475"/>
    </source>
</evidence>
<keyword evidence="9" id="KW-0130">Cell adhesion</keyword>
<dbReference type="InterPro" id="IPR013783">
    <property type="entry name" value="Ig-like_fold"/>
</dbReference>
<evidence type="ECO:0000313" key="18">
    <source>
        <dbReference type="Ensembl" id="ENSSMRP00000005960.1"/>
    </source>
</evidence>
<dbReference type="GO" id="GO:0007159">
    <property type="term" value="P:leukocyte cell-cell adhesion"/>
    <property type="evidence" value="ECO:0007669"/>
    <property type="project" value="Ensembl"/>
</dbReference>
<name>A0A8D0BH44_SALMN</name>
<dbReference type="GO" id="GO:0043410">
    <property type="term" value="P:positive regulation of MAPK cascade"/>
    <property type="evidence" value="ECO:0007669"/>
    <property type="project" value="Ensembl"/>
</dbReference>
<dbReference type="GO" id="GO:0005730">
    <property type="term" value="C:nucleolus"/>
    <property type="evidence" value="ECO:0007669"/>
    <property type="project" value="Ensembl"/>
</dbReference>
<dbReference type="GO" id="GO:0005615">
    <property type="term" value="C:extracellular space"/>
    <property type="evidence" value="ECO:0007669"/>
    <property type="project" value="Ensembl"/>
</dbReference>
<dbReference type="InterPro" id="IPR003599">
    <property type="entry name" value="Ig_sub"/>
</dbReference>
<dbReference type="GO" id="GO:0007266">
    <property type="term" value="P:Rho protein signal transduction"/>
    <property type="evidence" value="ECO:0007669"/>
    <property type="project" value="Ensembl"/>
</dbReference>
<feature type="domain" description="Ig-like" evidence="17">
    <location>
        <begin position="241"/>
        <end position="323"/>
    </location>
</feature>
<dbReference type="GO" id="GO:0030335">
    <property type="term" value="P:positive regulation of cell migration"/>
    <property type="evidence" value="ECO:0007669"/>
    <property type="project" value="Ensembl"/>
</dbReference>
<evidence type="ECO:0000259" key="17">
    <source>
        <dbReference type="PROSITE" id="PS50835"/>
    </source>
</evidence>
<dbReference type="GO" id="GO:0005829">
    <property type="term" value="C:cytosol"/>
    <property type="evidence" value="ECO:0007669"/>
    <property type="project" value="Ensembl"/>
</dbReference>
<evidence type="ECO:0000256" key="11">
    <source>
        <dbReference type="ARBA" id="ARBA00022989"/>
    </source>
</evidence>
<keyword evidence="13" id="KW-1015">Disulfide bond</keyword>
<evidence type="ECO:0000256" key="8">
    <source>
        <dbReference type="ARBA" id="ARBA00022737"/>
    </source>
</evidence>
<dbReference type="GO" id="GO:0030485">
    <property type="term" value="C:smooth muscle contractile fiber"/>
    <property type="evidence" value="ECO:0007669"/>
    <property type="project" value="Ensembl"/>
</dbReference>
<evidence type="ECO:0000256" key="1">
    <source>
        <dbReference type="ARBA" id="ARBA00004251"/>
    </source>
</evidence>
<dbReference type="InterPro" id="IPR003598">
    <property type="entry name" value="Ig_sub2"/>
</dbReference>
<keyword evidence="4" id="KW-1003">Cell membrane</keyword>
<dbReference type="GO" id="GO:0071260">
    <property type="term" value="P:cellular response to mechanical stimulus"/>
    <property type="evidence" value="ECO:0007669"/>
    <property type="project" value="Ensembl"/>
</dbReference>
<dbReference type="GO" id="GO:0050982">
    <property type="term" value="P:detection of mechanical stimulus"/>
    <property type="evidence" value="ECO:0007669"/>
    <property type="project" value="Ensembl"/>
</dbReference>
<dbReference type="GO" id="GO:0005654">
    <property type="term" value="C:nucleoplasm"/>
    <property type="evidence" value="ECO:0007669"/>
    <property type="project" value="Ensembl"/>
</dbReference>
<dbReference type="OMA" id="INTHDAL"/>
<keyword evidence="5" id="KW-0597">Phosphoprotein</keyword>
<dbReference type="GO" id="GO:0042803">
    <property type="term" value="F:protein homodimerization activity"/>
    <property type="evidence" value="ECO:0007669"/>
    <property type="project" value="Ensembl"/>
</dbReference>
<dbReference type="Gene3D" id="2.60.40.10">
    <property type="entry name" value="Immunoglobulins"/>
    <property type="match status" value="5"/>
</dbReference>
<dbReference type="InterPro" id="IPR007110">
    <property type="entry name" value="Ig-like_dom"/>
</dbReference>
<keyword evidence="6" id="KW-0812">Transmembrane</keyword>
<comment type="subcellular location">
    <subcellularLocation>
        <location evidence="2">Cell junction</location>
    </subcellularLocation>
    <subcellularLocation>
        <location evidence="1">Cell membrane</location>
        <topology evidence="1">Single-pass type I membrane protein</topology>
    </subcellularLocation>
    <subcellularLocation>
        <location evidence="3">Membrane raft</location>
    </subcellularLocation>
</comment>
<evidence type="ECO:0000256" key="2">
    <source>
        <dbReference type="ARBA" id="ARBA00004282"/>
    </source>
</evidence>
<keyword evidence="7" id="KW-0732">Signal</keyword>
<evidence type="ECO:0000256" key="12">
    <source>
        <dbReference type="ARBA" id="ARBA00023136"/>
    </source>
</evidence>
<evidence type="ECO:0000256" key="3">
    <source>
        <dbReference type="ARBA" id="ARBA00004285"/>
    </source>
</evidence>
<dbReference type="InterPro" id="IPR050488">
    <property type="entry name" value="Ig_Fc_receptor"/>
</dbReference>
<dbReference type="GO" id="GO:0044291">
    <property type="term" value="C:cell-cell contact zone"/>
    <property type="evidence" value="ECO:0007669"/>
    <property type="project" value="Ensembl"/>
</dbReference>